<name>A0A840L1G2_9BURK</name>
<dbReference type="PANTHER" id="PTHR12526:SF631">
    <property type="entry name" value="BLL6306 PROTEIN"/>
    <property type="match status" value="1"/>
</dbReference>
<protein>
    <submittedName>
        <fullName evidence="3">Glycosyltransferase involved in cell wall biosynthesis</fullName>
    </submittedName>
</protein>
<evidence type="ECO:0000313" key="3">
    <source>
        <dbReference type="EMBL" id="MBB4842294.1"/>
    </source>
</evidence>
<sequence>MVGTAPEGKGGIASVVSVYIENGLFESFPIRYIATHREGSIFQKIACSVVAFLKIFFLLVTGQVAVLHAQVASHGSFKRKSIYLALARAAGVPTVFHLHGGGFRKFTDELASPRLRRWIVHTLKRSTYVFGLSQAWVEYLRGIAPGAKVLAVANPVHLPNQTSRESEQAGRVLFLGRADQHKGVFDLLEAFRQVVDQLPTASLAIGGDGDLTAVRERVQALGLGERVEVLGWVAGEAKLAQVARAQVFVLPSYDEGLPMAMLESMARAKAIVVTPVGGIPEAVQHEQQGLLVLPGQPDELAVALLRLLKDDEFRHRLGDRARQRVQERFSTDVVLRQVGEVYRELGVPERNRR</sequence>
<dbReference type="InterPro" id="IPR028098">
    <property type="entry name" value="Glyco_trans_4-like_N"/>
</dbReference>
<dbReference type="InterPro" id="IPR001296">
    <property type="entry name" value="Glyco_trans_1"/>
</dbReference>
<dbReference type="PANTHER" id="PTHR12526">
    <property type="entry name" value="GLYCOSYLTRANSFERASE"/>
    <property type="match status" value="1"/>
</dbReference>
<dbReference type="GO" id="GO:0016757">
    <property type="term" value="F:glycosyltransferase activity"/>
    <property type="evidence" value="ECO:0007669"/>
    <property type="project" value="InterPro"/>
</dbReference>
<dbReference type="Pfam" id="PF00534">
    <property type="entry name" value="Glycos_transf_1"/>
    <property type="match status" value="1"/>
</dbReference>
<feature type="domain" description="Glycosyl transferase family 1" evidence="1">
    <location>
        <begin position="166"/>
        <end position="324"/>
    </location>
</feature>
<dbReference type="SUPFAM" id="SSF53756">
    <property type="entry name" value="UDP-Glycosyltransferase/glycogen phosphorylase"/>
    <property type="match status" value="1"/>
</dbReference>
<reference evidence="3 4" key="1">
    <citation type="submission" date="2020-08" db="EMBL/GenBank/DDBJ databases">
        <title>Functional genomics of gut bacteria from endangered species of beetles.</title>
        <authorList>
            <person name="Carlos-Shanley C."/>
        </authorList>
    </citation>
    <scope>NUCLEOTIDE SEQUENCE [LARGE SCALE GENOMIC DNA]</scope>
    <source>
        <strain evidence="3 4">S00239</strain>
    </source>
</reference>
<dbReference type="Gene3D" id="3.40.50.2000">
    <property type="entry name" value="Glycogen Phosphorylase B"/>
    <property type="match status" value="2"/>
</dbReference>
<accession>A0A840L1G2</accession>
<evidence type="ECO:0000259" key="2">
    <source>
        <dbReference type="Pfam" id="PF13579"/>
    </source>
</evidence>
<dbReference type="Pfam" id="PF13579">
    <property type="entry name" value="Glyco_trans_4_4"/>
    <property type="match status" value="1"/>
</dbReference>
<dbReference type="EMBL" id="JACHLP010000001">
    <property type="protein sequence ID" value="MBB4842294.1"/>
    <property type="molecule type" value="Genomic_DNA"/>
</dbReference>
<evidence type="ECO:0000313" key="4">
    <source>
        <dbReference type="Proteomes" id="UP000562027"/>
    </source>
</evidence>
<comment type="caution">
    <text evidence="3">The sequence shown here is derived from an EMBL/GenBank/DDBJ whole genome shotgun (WGS) entry which is preliminary data.</text>
</comment>
<keyword evidence="4" id="KW-1185">Reference proteome</keyword>
<dbReference type="AlphaFoldDB" id="A0A840L1G2"/>
<dbReference type="Proteomes" id="UP000562027">
    <property type="component" value="Unassembled WGS sequence"/>
</dbReference>
<organism evidence="3 4">
    <name type="scientific">Roseateles oligotrophus</name>
    <dbReference type="NCBI Taxonomy" id="1769250"/>
    <lineage>
        <taxon>Bacteria</taxon>
        <taxon>Pseudomonadati</taxon>
        <taxon>Pseudomonadota</taxon>
        <taxon>Betaproteobacteria</taxon>
        <taxon>Burkholderiales</taxon>
        <taxon>Sphaerotilaceae</taxon>
        <taxon>Roseateles</taxon>
    </lineage>
</organism>
<evidence type="ECO:0000259" key="1">
    <source>
        <dbReference type="Pfam" id="PF00534"/>
    </source>
</evidence>
<keyword evidence="3" id="KW-0808">Transferase</keyword>
<dbReference type="CDD" id="cd03801">
    <property type="entry name" value="GT4_PimA-like"/>
    <property type="match status" value="1"/>
</dbReference>
<gene>
    <name evidence="3" type="ORF">HNP55_000789</name>
</gene>
<proteinExistence type="predicted"/>
<feature type="domain" description="Glycosyltransferase subfamily 4-like N-terminal" evidence="2">
    <location>
        <begin position="65"/>
        <end position="154"/>
    </location>
</feature>